<proteinExistence type="predicted"/>
<dbReference type="Gene3D" id="3.40.50.300">
    <property type="entry name" value="P-loop containing nucleotide triphosphate hydrolases"/>
    <property type="match status" value="1"/>
</dbReference>
<protein>
    <submittedName>
        <fullName evidence="1">Sulfotransferase</fullName>
    </submittedName>
</protein>
<dbReference type="SUPFAM" id="SSF52540">
    <property type="entry name" value="P-loop containing nucleoside triphosphate hydrolases"/>
    <property type="match status" value="1"/>
</dbReference>
<evidence type="ECO:0000313" key="2">
    <source>
        <dbReference type="Proteomes" id="UP001207930"/>
    </source>
</evidence>
<accession>A0ABT3FNK5</accession>
<dbReference type="EMBL" id="JAPDDS010000005">
    <property type="protein sequence ID" value="MCW1885158.1"/>
    <property type="molecule type" value="Genomic_DNA"/>
</dbReference>
<sequence>MRFQKLYIASLPRSGSTLLTRLLDQLEDVLCLPESFFPAALSRVTAAEWQDSRRIAALFVVSCSDGSPLTVDEAEKCIRDDKEATLDALASAVAVKAGRDLSKIRIVVWKFTRLVGSSAFAAQTGGRFLVLRRNPLNVFESQFRVHFGAKNRHPARFAFFESSYLAAFKGYPADRTRHMEYGDIGSKMDDLIQWMGSSGARSESGGSGVAELSAKNPWHSEINKPFQNRDHEKIANLSASQVSGYESARAMFARLPWLGSLSRKLADHRQMKVLWDLAEGVLNPTPVK</sequence>
<reference evidence="1 2" key="1">
    <citation type="submission" date="2022-10" db="EMBL/GenBank/DDBJ databases">
        <title>Luteolibacter flavescens strain MCCC 1K03193, whole genome shotgun sequencing project.</title>
        <authorList>
            <person name="Zhao G."/>
            <person name="Shen L."/>
        </authorList>
    </citation>
    <scope>NUCLEOTIDE SEQUENCE [LARGE SCALE GENOMIC DNA]</scope>
    <source>
        <strain evidence="1 2">MCCC 1K03193</strain>
    </source>
</reference>
<dbReference type="Pfam" id="PF13469">
    <property type="entry name" value="Sulfotransfer_3"/>
    <property type="match status" value="1"/>
</dbReference>
<dbReference type="Proteomes" id="UP001207930">
    <property type="component" value="Unassembled WGS sequence"/>
</dbReference>
<evidence type="ECO:0000313" key="1">
    <source>
        <dbReference type="EMBL" id="MCW1885158.1"/>
    </source>
</evidence>
<gene>
    <name evidence="1" type="ORF">OKA04_10500</name>
</gene>
<dbReference type="InterPro" id="IPR027417">
    <property type="entry name" value="P-loop_NTPase"/>
</dbReference>
<keyword evidence="2" id="KW-1185">Reference proteome</keyword>
<organism evidence="1 2">
    <name type="scientific">Luteolibacter flavescens</name>
    <dbReference type="NCBI Taxonomy" id="1859460"/>
    <lineage>
        <taxon>Bacteria</taxon>
        <taxon>Pseudomonadati</taxon>
        <taxon>Verrucomicrobiota</taxon>
        <taxon>Verrucomicrobiia</taxon>
        <taxon>Verrucomicrobiales</taxon>
        <taxon>Verrucomicrobiaceae</taxon>
        <taxon>Luteolibacter</taxon>
    </lineage>
</organism>
<comment type="caution">
    <text evidence="1">The sequence shown here is derived from an EMBL/GenBank/DDBJ whole genome shotgun (WGS) entry which is preliminary data.</text>
</comment>
<dbReference type="RefSeq" id="WP_264501115.1">
    <property type="nucleotide sequence ID" value="NZ_JAPDDS010000005.1"/>
</dbReference>
<name>A0ABT3FNK5_9BACT</name>